<dbReference type="GO" id="GO:0005524">
    <property type="term" value="F:ATP binding"/>
    <property type="evidence" value="ECO:0007669"/>
    <property type="project" value="InterPro"/>
</dbReference>
<dbReference type="InterPro" id="IPR020568">
    <property type="entry name" value="Ribosomal_Su5_D2-typ_SF"/>
</dbReference>
<dbReference type="PANTHER" id="PTHR32039:SF7">
    <property type="entry name" value="COMPETENCE PROTEIN COMM"/>
    <property type="match status" value="1"/>
</dbReference>
<proteinExistence type="predicted"/>
<sequence length="536" mass="59801">MLANVYSAGLIGLNAYLFSVQVDESNGLPRSLIVGNVSPSVREALDRAEIALKNIGIELPPKKITINIQPADIRKGGTSFDFAILVGMLLSTQKIEDFPYKNHAFLGELGLDGEIKHIPGVLPMVMAMKEAGIEGVFVGKEDEKEARNCENIKVTALSSVEDFILLLPQKYLKKWKKEKEKCNDFDAEKKEESVSKKKIKIGLQDAREKSKGKKAVEDFRDVVGQEAGIRACLIAASGKHALLFSGPAGAGKSMLAKRIPTILPKLSKEEKLEISKIYSIAGSLSSEYGMIEERPFRAPHSAISQNTLLGGMVHGNLVPGELALATKGVLFLDELPLFRKETVEALRSPLEERKVVLHRLQQVFSYDVDCLLVLAMNPCPCGFFPDRNRCNCSPAQIRTYQRGLSKPILERIDISMELPPVSIEDALGKEGKLCSDDLRKKVEQAMQRQKERFKHEEKIEWNSQMGVGELEKFCTLGKEEEEFMKKIFAIKNLSMRTYHKILKVARTIADLEGEEKIGIPHLSEAVSYRTVDEKLY</sequence>
<dbReference type="EMBL" id="AFZC02000003">
    <property type="protein sequence ID" value="EHL12774.1"/>
    <property type="molecule type" value="Genomic_DNA"/>
</dbReference>
<dbReference type="Gene3D" id="3.30.230.10">
    <property type="match status" value="1"/>
</dbReference>
<reference evidence="3" key="2">
    <citation type="submission" date="2013-03" db="EMBL/GenBank/DDBJ databases">
        <title>The Genome Sequence of Oribacterium sp. ACB1.</title>
        <authorList>
            <consortium name="The Broad Institute Genomics Platform"/>
            <consortium name="The Broad Institute Genome Sequencing Center for Infectious Disease"/>
            <person name="Earl A."/>
            <person name="Ward D."/>
            <person name="Feldgarden M."/>
            <person name="Gevers D."/>
            <person name="Sizova M."/>
            <person name="Hazen A."/>
            <person name="Epstein S."/>
            <person name="Walker B."/>
            <person name="Young S."/>
            <person name="Zeng Q."/>
            <person name="Gargeya S."/>
            <person name="Fitzgerald M."/>
            <person name="Haas B."/>
            <person name="Abouelleil A."/>
            <person name="Allen A.W."/>
            <person name="Alvarado L."/>
            <person name="Arachchi H.M."/>
            <person name="Berlin A.M."/>
            <person name="Chapman S.B."/>
            <person name="Gainer-Dewar J."/>
            <person name="Goldberg J."/>
            <person name="Griggs A."/>
            <person name="Gujja S."/>
            <person name="Hansen M."/>
            <person name="Howarth C."/>
            <person name="Imamovic A."/>
            <person name="Ireland A."/>
            <person name="Larimer J."/>
            <person name="McCowan C."/>
            <person name="Murphy C."/>
            <person name="Pearson M."/>
            <person name="Poon T.W."/>
            <person name="Priest M."/>
            <person name="Roberts A."/>
            <person name="Saif S."/>
            <person name="Shea T."/>
            <person name="Sisk P."/>
            <person name="Sykes S."/>
            <person name="Wortman J."/>
            <person name="Nusbaum C."/>
            <person name="Birren B."/>
        </authorList>
    </citation>
    <scope>NUCLEOTIDE SEQUENCE [LARGE SCALE GENOMIC DNA]</scope>
    <source>
        <strain evidence="3">ACB1</strain>
    </source>
</reference>
<dbReference type="HOGENOM" id="CLU_026145_1_0_9"/>
<dbReference type="SUPFAM" id="SSF52540">
    <property type="entry name" value="P-loop containing nucleoside triphosphate hydrolases"/>
    <property type="match status" value="1"/>
</dbReference>
<dbReference type="InterPro" id="IPR045006">
    <property type="entry name" value="CHLI-like"/>
</dbReference>
<dbReference type="SUPFAM" id="SSF54211">
    <property type="entry name" value="Ribosomal protein S5 domain 2-like"/>
    <property type="match status" value="1"/>
</dbReference>
<comment type="caution">
    <text evidence="3">The sequence shown here is derived from an EMBL/GenBank/DDBJ whole genome shotgun (WGS) entry which is preliminary data.</text>
</comment>
<reference evidence="3" key="1">
    <citation type="submission" date="2011-08" db="EMBL/GenBank/DDBJ databases">
        <authorList>
            <consortium name="The Broad Institute Genome Sequencing Platform"/>
            <person name="Earl A."/>
            <person name="Ward D."/>
            <person name="Feldgarden M."/>
            <person name="Gevers D."/>
            <person name="Sizova M."/>
            <person name="Hazen A."/>
            <person name="Epstein S."/>
            <person name="Young S.K."/>
            <person name="Zeng Q."/>
            <person name="Gargeya S."/>
            <person name="Fitzgerald M."/>
            <person name="Haas B."/>
            <person name="Abouelleil A."/>
            <person name="Alvarado L."/>
            <person name="Arachchi H.M."/>
            <person name="Berlin A."/>
            <person name="Brown A."/>
            <person name="Chapman S.B."/>
            <person name="Chen Z."/>
            <person name="Dunbar C."/>
            <person name="Freedman E."/>
            <person name="Gearin G."/>
            <person name="Gellesch M."/>
            <person name="Goldberg J."/>
            <person name="Griggs A."/>
            <person name="Gujja S."/>
            <person name="Heiman D."/>
            <person name="Howarth C."/>
            <person name="Larson L."/>
            <person name="Lui A."/>
            <person name="MacDonald P.J.P."/>
            <person name="Montmayeur A."/>
            <person name="Murphy C."/>
            <person name="Neiman D."/>
            <person name="Pearson M."/>
            <person name="Priest M."/>
            <person name="Roberts A."/>
            <person name="Saif S."/>
            <person name="Shea T."/>
            <person name="Shenoy N."/>
            <person name="Sisk P."/>
            <person name="Stolte C."/>
            <person name="Sykes S."/>
            <person name="Wortman J."/>
            <person name="Nusbaum C."/>
            <person name="Birren B."/>
        </authorList>
    </citation>
    <scope>NUCLEOTIDE SEQUENCE</scope>
    <source>
        <strain evidence="3">ACB1</strain>
    </source>
</reference>
<evidence type="ECO:0000313" key="4">
    <source>
        <dbReference type="Proteomes" id="UP000018461"/>
    </source>
</evidence>
<organism evidence="3 4">
    <name type="scientific">Oribacterium parvum ACB1</name>
    <dbReference type="NCBI Taxonomy" id="796943"/>
    <lineage>
        <taxon>Bacteria</taxon>
        <taxon>Bacillati</taxon>
        <taxon>Bacillota</taxon>
        <taxon>Clostridia</taxon>
        <taxon>Lachnospirales</taxon>
        <taxon>Lachnospiraceae</taxon>
        <taxon>Oribacterium</taxon>
    </lineage>
</organism>
<evidence type="ECO:0000313" key="3">
    <source>
        <dbReference type="EMBL" id="EHL12774.1"/>
    </source>
</evidence>
<dbReference type="NCBIfam" id="TIGR00368">
    <property type="entry name" value="YifB family Mg chelatase-like AAA ATPase"/>
    <property type="match status" value="1"/>
</dbReference>
<name>G9WLW9_9FIRM</name>
<dbReference type="InterPro" id="IPR000523">
    <property type="entry name" value="Mg_chelatse_chII-like_cat_dom"/>
</dbReference>
<dbReference type="Gene3D" id="3.40.50.300">
    <property type="entry name" value="P-loop containing nucleotide triphosphate hydrolases"/>
    <property type="match status" value="1"/>
</dbReference>
<dbReference type="RefSeq" id="WP_009534197.1">
    <property type="nucleotide sequence ID" value="NZ_KE148312.1"/>
</dbReference>
<dbReference type="InterPro" id="IPR027417">
    <property type="entry name" value="P-loop_NTPase"/>
</dbReference>
<dbReference type="InterPro" id="IPR025158">
    <property type="entry name" value="Mg_chelat-rel_C"/>
</dbReference>
<dbReference type="Proteomes" id="UP000018461">
    <property type="component" value="Unassembled WGS sequence"/>
</dbReference>
<protein>
    <submittedName>
        <fullName evidence="3">Mg chelatase-like protein</fullName>
    </submittedName>
</protein>
<accession>G9WLW9</accession>
<dbReference type="PANTHER" id="PTHR32039">
    <property type="entry name" value="MAGNESIUM-CHELATASE SUBUNIT CHLI"/>
    <property type="match status" value="1"/>
</dbReference>
<dbReference type="InterPro" id="IPR014721">
    <property type="entry name" value="Ribsml_uS5_D2-typ_fold_subgr"/>
</dbReference>
<dbReference type="Pfam" id="PF13541">
    <property type="entry name" value="ChlI"/>
    <property type="match status" value="1"/>
</dbReference>
<evidence type="ECO:0000259" key="1">
    <source>
        <dbReference type="Pfam" id="PF01078"/>
    </source>
</evidence>
<dbReference type="Pfam" id="PF01078">
    <property type="entry name" value="Mg_chelatase"/>
    <property type="match status" value="1"/>
</dbReference>
<keyword evidence="4" id="KW-1185">Reference proteome</keyword>
<evidence type="ECO:0000259" key="2">
    <source>
        <dbReference type="Pfam" id="PF13335"/>
    </source>
</evidence>
<feature type="domain" description="Mg chelatase-related protein C-terminal" evidence="2">
    <location>
        <begin position="435"/>
        <end position="529"/>
    </location>
</feature>
<feature type="domain" description="Magnesium chelatase ChlI-like catalytic" evidence="1">
    <location>
        <begin position="218"/>
        <end position="424"/>
    </location>
</feature>
<gene>
    <name evidence="3" type="ORF">HMPREF9625_00328</name>
</gene>
<dbReference type="InterPro" id="IPR004482">
    <property type="entry name" value="Mg_chelat-rel"/>
</dbReference>
<dbReference type="AlphaFoldDB" id="G9WLW9"/>
<dbReference type="Pfam" id="PF13335">
    <property type="entry name" value="Mg_chelatase_C"/>
    <property type="match status" value="1"/>
</dbReference>
<dbReference type="STRING" id="796943.HMPREF9625_00328"/>
<dbReference type="PATRIC" id="fig|796943.3.peg.720"/>